<name>A0AB33KJX6_9ACTN</name>
<accession>A0AB33KJX6</accession>
<protein>
    <submittedName>
        <fullName evidence="2">PPE domain-containing protein</fullName>
    </submittedName>
</protein>
<proteinExistence type="predicted"/>
<organism evidence="2">
    <name type="scientific">Streptomyces sp. CMC78</name>
    <dbReference type="NCBI Taxonomy" id="3231512"/>
    <lineage>
        <taxon>Bacteria</taxon>
        <taxon>Bacillati</taxon>
        <taxon>Actinomycetota</taxon>
        <taxon>Actinomycetes</taxon>
        <taxon>Kitasatosporales</taxon>
        <taxon>Streptomycetaceae</taxon>
        <taxon>Streptomyces</taxon>
    </lineage>
</organism>
<dbReference type="EMBL" id="AP035884">
    <property type="protein sequence ID" value="BFP54947.1"/>
    <property type="molecule type" value="Genomic_DNA"/>
</dbReference>
<reference evidence="2" key="1">
    <citation type="submission" date="2024-07" db="EMBL/GenBank/DDBJ databases">
        <title>Complete genome sequences of cellulolytic bacteria, Kitasatospora sp. CMC57 and Streptomyces sp. CMC78, isolated from Japanese agricultural soil.</title>
        <authorList>
            <person name="Hashimoto T."/>
            <person name="Ito M."/>
            <person name="Iwamoto M."/>
            <person name="Fukahori D."/>
            <person name="Shoda T."/>
            <person name="Sakoda M."/>
            <person name="Morohoshi T."/>
            <person name="Mitsuboshi M."/>
            <person name="Nishizawa T."/>
        </authorList>
    </citation>
    <scope>NUCLEOTIDE SEQUENCE</scope>
    <source>
        <strain evidence="2">CMC78</strain>
    </source>
</reference>
<gene>
    <name evidence="2" type="ORF">SCMC78_47540</name>
</gene>
<dbReference type="RefSeq" id="WP_408054220.1">
    <property type="nucleotide sequence ID" value="NZ_AP035884.1"/>
</dbReference>
<feature type="compositionally biased region" description="Basic and acidic residues" evidence="1">
    <location>
        <begin position="406"/>
        <end position="419"/>
    </location>
</feature>
<evidence type="ECO:0000313" key="2">
    <source>
        <dbReference type="EMBL" id="BFP54947.1"/>
    </source>
</evidence>
<dbReference type="AlphaFoldDB" id="A0AB33KJX6"/>
<sequence length="770" mass="83701">MLKYEDIVDAPLGKLKEAADDWSEMVTKLQRLAEVANDGMKVKAGKAEWGGVNAGVTKGFIGKTAKEFKDAVAEARGVKLVLEDAHTAFKKAKDDLVNIRDVEGRAAGIHVDAKGKVTPRRPLEEDVTARHDPDYPGALRKQKEAVDTWQKKIDLIVDNCNDTDVAFKNALEANVSEGKDFSSPKYKNLDQEEAARAADLARKGRDLTHAQLQALNELLRDNANSTEFATGFYEKLGPEKALTFFGQLAMDTHKGVNLDEERLKDVQVLQKNLGLNLATASQDKAFTAEWGPELRKMGTERFPLAKNDYGGPFGYQLLGGIMRYGNYDPKFLNPMAEHVVQLRQKDHDFFYASKGVPGGPENPFNPSGVNGSGYDPVNSMLEALGHSPEAAKQFFSAEPTAYDEDGTPKKGDADLGENKDGQKITSYLEFFQDEEYDPFFDVTGHHPDDVKKSVQYMPDALGKALEAATTGHAWDDPSPTLKRDEVTAGIMQKVIDSYGVDSGLRDRHEQMKDSLARMGAAYIDGLNYSTYNFGGYGDAAGRDELFVKGRNESGTIDFGENAALRFMAAVAADDEGYRTLSSAQQVYQASGLRSFGESAEDALAFGGNATKVHGILDESRSIGIRDEFADDEDAKNLAMEKSAEWRKAGVSGAVTAVVGVGSAVVLGPAAGVVAAVAVPLVMETAGGAVNTQFGTDTLEYLKESEYNNDDQARTAIETESTQGERSAAAAMFHYADSVGMTKHERRDLFHDIEQNYNSGVTAAGRSMKVN</sequence>
<feature type="region of interest" description="Disordered" evidence="1">
    <location>
        <begin position="399"/>
        <end position="419"/>
    </location>
</feature>
<dbReference type="KEGG" id="stcm:SCMC78_47540"/>
<evidence type="ECO:0000256" key="1">
    <source>
        <dbReference type="SAM" id="MobiDB-lite"/>
    </source>
</evidence>